<dbReference type="AlphaFoldDB" id="A0A1D8GHF1"/>
<dbReference type="CDD" id="cd00077">
    <property type="entry name" value="HDc"/>
    <property type="match status" value="1"/>
</dbReference>
<dbReference type="RefSeq" id="WP_069977010.1">
    <property type="nucleotide sequence ID" value="NZ_CP017269.1"/>
</dbReference>
<reference evidence="2 3" key="1">
    <citation type="submission" date="2016-09" db="EMBL/GenBank/DDBJ databases">
        <title>Genomic analysis reveals versatility of anaerobic energy metabolism of Geosporobacter ferrireducens IRF9 of phylum Firmicutes.</title>
        <authorList>
            <person name="Kim S.-J."/>
        </authorList>
    </citation>
    <scope>NUCLEOTIDE SEQUENCE [LARGE SCALE GENOMIC DNA]</scope>
    <source>
        <strain evidence="2 3">IRF9</strain>
    </source>
</reference>
<dbReference type="InterPro" id="IPR037522">
    <property type="entry name" value="HD_GYP_dom"/>
</dbReference>
<dbReference type="PANTHER" id="PTHR43155">
    <property type="entry name" value="CYCLIC DI-GMP PHOSPHODIESTERASE PA4108-RELATED"/>
    <property type="match status" value="1"/>
</dbReference>
<evidence type="ECO:0000313" key="3">
    <source>
        <dbReference type="Proteomes" id="UP000095743"/>
    </source>
</evidence>
<dbReference type="STRING" id="1424294.Gferi_12530"/>
<sequence length="404" mass="46637">MGNNKNALYVKKQISELVPGDIILHPVYRTDGLMLINQYKTLSADIIQKIVYHIPSRMPVIVATKQALYEQFIEDKQYEDAQYIRLLRETTTEYNKIMLMALNISSLIDSRANFQDANQSSIPEQNHKSDNDYLSTLYKFPLFLAFENNLESSRLKDRAGEVRRTLLDMIQSNDVLRQALNQIKNYKDILLIHSINTTSISLMIGLTLELTEAELVDLAVTALLMDASLTKLPKDTFNTHLQYASKQKDFYQVYVEFIKSLSNELPLLRKESIIYGVLDYYEYYNGEGYPKGKKGKDISLFGRIISIAHFYEEKVGGYFHNNGTKPREAIKLVWENRGKRLDPNIVDIFIRRTNFFKVGEPTVTQEYGRGIIVGFEDYMNAPHMPIVKFENGMTVNLLTAYKKK</sequence>
<dbReference type="OrthoDB" id="2694293at2"/>
<keyword evidence="3" id="KW-1185">Reference proteome</keyword>
<name>A0A1D8GHF1_9FIRM</name>
<dbReference type="InterPro" id="IPR003607">
    <property type="entry name" value="HD/PDEase_dom"/>
</dbReference>
<dbReference type="EMBL" id="CP017269">
    <property type="protein sequence ID" value="AOT70345.1"/>
    <property type="molecule type" value="Genomic_DNA"/>
</dbReference>
<evidence type="ECO:0000313" key="2">
    <source>
        <dbReference type="EMBL" id="AOT70345.1"/>
    </source>
</evidence>
<dbReference type="Gene3D" id="1.10.3210.10">
    <property type="entry name" value="Hypothetical protein af1432"/>
    <property type="match status" value="1"/>
</dbReference>
<feature type="domain" description="HD-GYP" evidence="1">
    <location>
        <begin position="169"/>
        <end position="365"/>
    </location>
</feature>
<proteinExistence type="predicted"/>
<gene>
    <name evidence="2" type="ORF">Gferi_12530</name>
</gene>
<protein>
    <recommendedName>
        <fullName evidence="1">HD-GYP domain-containing protein</fullName>
    </recommendedName>
</protein>
<evidence type="ECO:0000259" key="1">
    <source>
        <dbReference type="PROSITE" id="PS51832"/>
    </source>
</evidence>
<dbReference type="Pfam" id="PF13487">
    <property type="entry name" value="HD_5"/>
    <property type="match status" value="1"/>
</dbReference>
<organism evidence="2 3">
    <name type="scientific">Geosporobacter ferrireducens</name>
    <dbReference type="NCBI Taxonomy" id="1424294"/>
    <lineage>
        <taxon>Bacteria</taxon>
        <taxon>Bacillati</taxon>
        <taxon>Bacillota</taxon>
        <taxon>Clostridia</taxon>
        <taxon>Peptostreptococcales</taxon>
        <taxon>Thermotaleaceae</taxon>
        <taxon>Geosporobacter</taxon>
    </lineage>
</organism>
<dbReference type="SUPFAM" id="SSF109604">
    <property type="entry name" value="HD-domain/PDEase-like"/>
    <property type="match status" value="1"/>
</dbReference>
<dbReference type="KEGG" id="gfe:Gferi_12530"/>
<accession>A0A1D8GHF1</accession>
<dbReference type="PROSITE" id="PS51832">
    <property type="entry name" value="HD_GYP"/>
    <property type="match status" value="1"/>
</dbReference>
<dbReference type="Proteomes" id="UP000095743">
    <property type="component" value="Chromosome"/>
</dbReference>
<dbReference type="PANTHER" id="PTHR43155:SF2">
    <property type="entry name" value="CYCLIC DI-GMP PHOSPHODIESTERASE PA4108"/>
    <property type="match status" value="1"/>
</dbReference>